<dbReference type="Proteomes" id="UP000095192">
    <property type="component" value="Unassembled WGS sequence"/>
</dbReference>
<dbReference type="InParanoid" id="A0A1D3CU41"/>
<accession>A0A1D3CU41</accession>
<feature type="signal peptide" evidence="1">
    <location>
        <begin position="1"/>
        <end position="22"/>
    </location>
</feature>
<evidence type="ECO:0000313" key="2">
    <source>
        <dbReference type="EMBL" id="OEH74717.1"/>
    </source>
</evidence>
<dbReference type="AlphaFoldDB" id="A0A1D3CU41"/>
<keyword evidence="3" id="KW-1185">Reference proteome</keyword>
<feature type="chain" id="PRO_5008913912" evidence="1">
    <location>
        <begin position="23"/>
        <end position="142"/>
    </location>
</feature>
<evidence type="ECO:0000313" key="3">
    <source>
        <dbReference type="Proteomes" id="UP000095192"/>
    </source>
</evidence>
<keyword evidence="1" id="KW-0732">Signal</keyword>
<sequence length="142" mass="14405">MSYAFGFSNCVFLCAIFCVAEAVVSGFDQEWAELQKLQDLQEDAEFGSLLQPGEGAAADSAAAAAAAATDADKRGGCWWGAEQRLQDGVTAGVAGEGCCCCLRWSCPSGRIFQECLGAEGAGGDLEGGPFLSEGGGCLGGTA</sequence>
<dbReference type="EMBL" id="JROU02001955">
    <property type="protein sequence ID" value="OEH74717.1"/>
    <property type="molecule type" value="Genomic_DNA"/>
</dbReference>
<name>A0A1D3CU41_9EIME</name>
<protein>
    <submittedName>
        <fullName evidence="2">RNA-binding protein</fullName>
    </submittedName>
</protein>
<dbReference type="VEuPathDB" id="ToxoDB:cyc_05072"/>
<comment type="caution">
    <text evidence="2">The sequence shown here is derived from an EMBL/GenBank/DDBJ whole genome shotgun (WGS) entry which is preliminary data.</text>
</comment>
<gene>
    <name evidence="2" type="ORF">cyc_05072</name>
</gene>
<proteinExistence type="predicted"/>
<evidence type="ECO:0000256" key="1">
    <source>
        <dbReference type="SAM" id="SignalP"/>
    </source>
</evidence>
<reference evidence="2 3" key="1">
    <citation type="journal article" date="2016" name="BMC Genomics">
        <title>Comparative genomics reveals Cyclospora cayetanensis possesses coccidia-like metabolism and invasion components but unique surface antigens.</title>
        <authorList>
            <person name="Liu S."/>
            <person name="Wang L."/>
            <person name="Zheng H."/>
            <person name="Xu Z."/>
            <person name="Roellig D.M."/>
            <person name="Li N."/>
            <person name="Frace M.A."/>
            <person name="Tang K."/>
            <person name="Arrowood M.J."/>
            <person name="Moss D.M."/>
            <person name="Zhang L."/>
            <person name="Feng Y."/>
            <person name="Xiao L."/>
        </authorList>
    </citation>
    <scope>NUCLEOTIDE SEQUENCE [LARGE SCALE GENOMIC DNA]</scope>
    <source>
        <strain evidence="2 3">CHN_HEN01</strain>
    </source>
</reference>
<organism evidence="2 3">
    <name type="scientific">Cyclospora cayetanensis</name>
    <dbReference type="NCBI Taxonomy" id="88456"/>
    <lineage>
        <taxon>Eukaryota</taxon>
        <taxon>Sar</taxon>
        <taxon>Alveolata</taxon>
        <taxon>Apicomplexa</taxon>
        <taxon>Conoidasida</taxon>
        <taxon>Coccidia</taxon>
        <taxon>Eucoccidiorida</taxon>
        <taxon>Eimeriorina</taxon>
        <taxon>Eimeriidae</taxon>
        <taxon>Cyclospora</taxon>
    </lineage>
</organism>